<accession>A0A2G9U0N3</accession>
<dbReference type="Proteomes" id="UP000230423">
    <property type="component" value="Unassembled WGS sequence"/>
</dbReference>
<name>A0A2G9U0N3_TELCI</name>
<sequence length="200" mass="22004">MTHSDSSDRRRACGVAMPYRSRKSVGLFPVRIKVSASVAKVENPAMIPSGSAVDPGDFLELDETDPKLLDEHFLIKGSQLLKLFRFCPSCGSKIANSARHVSLMAIGTAPIVHYICTACSPFEKRFEGQEEEAPHSSEMSFTSSMDTTMASVVTETMYEESQWLAEEAPTDVQSTRPGFALNQLKTEEDNGCPSEKRFVS</sequence>
<dbReference type="EMBL" id="KZ350549">
    <property type="protein sequence ID" value="PIO63764.1"/>
    <property type="molecule type" value="Genomic_DNA"/>
</dbReference>
<evidence type="ECO:0000256" key="1">
    <source>
        <dbReference type="SAM" id="MobiDB-lite"/>
    </source>
</evidence>
<gene>
    <name evidence="2" type="ORF">TELCIR_14630</name>
</gene>
<evidence type="ECO:0000313" key="2">
    <source>
        <dbReference type="EMBL" id="PIO63764.1"/>
    </source>
</evidence>
<protein>
    <submittedName>
        <fullName evidence="2">Uncharacterized protein</fullName>
    </submittedName>
</protein>
<keyword evidence="3" id="KW-1185">Reference proteome</keyword>
<proteinExistence type="predicted"/>
<reference evidence="2 3" key="1">
    <citation type="submission" date="2015-09" db="EMBL/GenBank/DDBJ databases">
        <title>Draft genome of the parasitic nematode Teladorsagia circumcincta isolate WARC Sus (inbred).</title>
        <authorList>
            <person name="Mitreva M."/>
        </authorList>
    </citation>
    <scope>NUCLEOTIDE SEQUENCE [LARGE SCALE GENOMIC DNA]</scope>
    <source>
        <strain evidence="2 3">S</strain>
    </source>
</reference>
<feature type="region of interest" description="Disordered" evidence="1">
    <location>
        <begin position="163"/>
        <end position="200"/>
    </location>
</feature>
<organism evidence="2 3">
    <name type="scientific">Teladorsagia circumcincta</name>
    <name type="common">Brown stomach worm</name>
    <name type="synonym">Ostertagia circumcincta</name>
    <dbReference type="NCBI Taxonomy" id="45464"/>
    <lineage>
        <taxon>Eukaryota</taxon>
        <taxon>Metazoa</taxon>
        <taxon>Ecdysozoa</taxon>
        <taxon>Nematoda</taxon>
        <taxon>Chromadorea</taxon>
        <taxon>Rhabditida</taxon>
        <taxon>Rhabditina</taxon>
        <taxon>Rhabditomorpha</taxon>
        <taxon>Strongyloidea</taxon>
        <taxon>Trichostrongylidae</taxon>
        <taxon>Teladorsagia</taxon>
    </lineage>
</organism>
<dbReference type="OrthoDB" id="5876289at2759"/>
<evidence type="ECO:0000313" key="3">
    <source>
        <dbReference type="Proteomes" id="UP000230423"/>
    </source>
</evidence>
<dbReference type="AlphaFoldDB" id="A0A2G9U0N3"/>